<dbReference type="SUPFAM" id="SSF53098">
    <property type="entry name" value="Ribonuclease H-like"/>
    <property type="match status" value="1"/>
</dbReference>
<dbReference type="InterPro" id="IPR054353">
    <property type="entry name" value="IstA-like_C"/>
</dbReference>
<organism evidence="7 8">
    <name type="scientific">Ruoffia tabacinasalis</name>
    <dbReference type="NCBI Taxonomy" id="87458"/>
    <lineage>
        <taxon>Bacteria</taxon>
        <taxon>Bacillati</taxon>
        <taxon>Bacillota</taxon>
        <taxon>Bacilli</taxon>
        <taxon>Lactobacillales</taxon>
        <taxon>Aerococcaceae</taxon>
        <taxon>Ruoffia</taxon>
    </lineage>
</organism>
<dbReference type="InterPro" id="IPR012337">
    <property type="entry name" value="RNaseH-like_sf"/>
</dbReference>
<gene>
    <name evidence="7" type="ORF">HYQ42_11450</name>
</gene>
<dbReference type="PROSITE" id="PS50994">
    <property type="entry name" value="INTEGRASE"/>
    <property type="match status" value="1"/>
</dbReference>
<dbReference type="PROSITE" id="PS50531">
    <property type="entry name" value="HTH_IS21"/>
    <property type="match status" value="1"/>
</dbReference>
<evidence type="ECO:0000259" key="6">
    <source>
        <dbReference type="PROSITE" id="PS50994"/>
    </source>
</evidence>
<dbReference type="PANTHER" id="PTHR35004">
    <property type="entry name" value="TRANSPOSASE RV3428C-RELATED"/>
    <property type="match status" value="1"/>
</dbReference>
<dbReference type="Pfam" id="PF22483">
    <property type="entry name" value="Mu-transpos_C_2"/>
    <property type="match status" value="1"/>
</dbReference>
<dbReference type="EMBL" id="JACCEL010000064">
    <property type="protein sequence ID" value="MBG9979356.1"/>
    <property type="molecule type" value="Genomic_DNA"/>
</dbReference>
<dbReference type="Proteomes" id="UP000823401">
    <property type="component" value="Unassembled WGS sequence"/>
</dbReference>
<dbReference type="InterPro" id="IPR036397">
    <property type="entry name" value="RNaseH_sf"/>
</dbReference>
<evidence type="ECO:0000259" key="5">
    <source>
        <dbReference type="PROSITE" id="PS50531"/>
    </source>
</evidence>
<name>A0ABS0LM42_9LACT</name>
<feature type="domain" description="HTH IS21-type" evidence="5">
    <location>
        <begin position="2"/>
        <end position="67"/>
    </location>
</feature>
<dbReference type="NCBIfam" id="NF033546">
    <property type="entry name" value="transpos_IS21"/>
    <property type="match status" value="1"/>
</dbReference>
<proteinExistence type="inferred from homology"/>
<evidence type="ECO:0000256" key="2">
    <source>
        <dbReference type="ARBA" id="ARBA00022578"/>
    </source>
</evidence>
<dbReference type="InterPro" id="IPR017894">
    <property type="entry name" value="HTH_IS21_transposase_type"/>
</dbReference>
<protein>
    <submittedName>
        <fullName evidence="7">IS21 family transposase</fullName>
    </submittedName>
</protein>
<dbReference type="PANTHER" id="PTHR35004:SF6">
    <property type="entry name" value="TRANSPOSASE"/>
    <property type="match status" value="1"/>
</dbReference>
<feature type="domain" description="Integrase catalytic" evidence="6">
    <location>
        <begin position="118"/>
        <end position="297"/>
    </location>
</feature>
<comment type="caution">
    <text evidence="7">The sequence shown here is derived from an EMBL/GenBank/DDBJ whole genome shotgun (WGS) entry which is preliminary data.</text>
</comment>
<dbReference type="RefSeq" id="WP_197105371.1">
    <property type="nucleotide sequence ID" value="NZ_JACCEL010000064.1"/>
</dbReference>
<sequence length="513" mass="59817">MSIYHEIHRLHRLGFNKSQIERKVGVNRDTVRKYLAKDFKEMSEWTYTLQNRAKKLDPYADIILEWLKEHSDLSAAQIEDWLLEEYPDLQVGSSTLRSYIKHLRDQYAIPKRKKIRQYEAIPEVEMGAQIQVDWGQTKQKTRSKEEIKLYFISFVLSHSRYKYLEWLDRPFTTQDTIRSHENAFRHFGGMPEEMVYDQDNLIAVSENAGDLLLTQVFQAYQQALGFDVYLCRGSDPETKGKIERVVGYVKANFAKNRVYDGLDDWNEKSRSWLERTGNHKVHGTTKKRPDSVFLLEKAHLKPVSSIKHKDISFRNSITATVNKDNTIRFRGNRYSVPLGTYKTVGSNQVYLHEKGQELVILHKITGDEIARHTLSLEKGKLIKNRNHGRDREKTLQKYRTAMIDLFEQEEAAILFIDKITEKYKRYVRDQFMVLEKSIQTYPQERDAALAYCIENELWSANDFRDVAAYLNQHKPGDIPRGIESISSTASSGIQVSTRSISEYVKILGGEVNE</sequence>
<keyword evidence="8" id="KW-1185">Reference proteome</keyword>
<evidence type="ECO:0000313" key="7">
    <source>
        <dbReference type="EMBL" id="MBG9979356.1"/>
    </source>
</evidence>
<keyword evidence="3" id="KW-0238">DNA-binding</keyword>
<evidence type="ECO:0000313" key="8">
    <source>
        <dbReference type="Proteomes" id="UP000823401"/>
    </source>
</evidence>
<reference evidence="7 8" key="1">
    <citation type="submission" date="2020-07" db="EMBL/GenBank/DDBJ databases">
        <title>Facklamia lactis sp. nov., isolated from raw milk.</title>
        <authorList>
            <person name="Doll E.V."/>
            <person name="Huptas C."/>
            <person name="Staib L."/>
            <person name="Wenning M."/>
            <person name="Scherer S."/>
        </authorList>
    </citation>
    <scope>NUCLEOTIDE SEQUENCE [LARGE SCALE GENOMIC DNA]</scope>
    <source>
        <strain evidence="7 8">DSM 104272</strain>
    </source>
</reference>
<evidence type="ECO:0000256" key="3">
    <source>
        <dbReference type="ARBA" id="ARBA00023125"/>
    </source>
</evidence>
<keyword evidence="2" id="KW-0815">Transposition</keyword>
<evidence type="ECO:0000256" key="4">
    <source>
        <dbReference type="ARBA" id="ARBA00023172"/>
    </source>
</evidence>
<accession>A0ABS0LM42</accession>
<comment type="similarity">
    <text evidence="1">Belongs to the transposase IS21/IS408/IS1162 family.</text>
</comment>
<dbReference type="Gene3D" id="3.30.420.10">
    <property type="entry name" value="Ribonuclease H-like superfamily/Ribonuclease H"/>
    <property type="match status" value="1"/>
</dbReference>
<evidence type="ECO:0000256" key="1">
    <source>
        <dbReference type="ARBA" id="ARBA00009277"/>
    </source>
</evidence>
<keyword evidence="4" id="KW-0233">DNA recombination</keyword>
<dbReference type="InterPro" id="IPR001584">
    <property type="entry name" value="Integrase_cat-core"/>
</dbReference>